<dbReference type="InterPro" id="IPR051534">
    <property type="entry name" value="CBASS_pafABC_assoc_protein"/>
</dbReference>
<dbReference type="OrthoDB" id="6400324at2"/>
<evidence type="ECO:0000313" key="4">
    <source>
        <dbReference type="EMBL" id="EFY07502.1"/>
    </source>
</evidence>
<gene>
    <name evidence="4" type="ORF">HMPREF9444_00643</name>
</gene>
<dbReference type="AlphaFoldDB" id="E8LIX1"/>
<dbReference type="PROSITE" id="PS52050">
    <property type="entry name" value="WYL"/>
    <property type="match status" value="1"/>
</dbReference>
<feature type="domain" description="WYL" evidence="1">
    <location>
        <begin position="123"/>
        <end position="190"/>
    </location>
</feature>
<dbReference type="Pfam" id="PF13280">
    <property type="entry name" value="WYL"/>
    <property type="match status" value="1"/>
</dbReference>
<protein>
    <submittedName>
        <fullName evidence="4">Uncharacterized protein</fullName>
    </submittedName>
</protein>
<reference evidence="4 5" key="1">
    <citation type="submission" date="2011-01" db="EMBL/GenBank/DDBJ databases">
        <authorList>
            <person name="Weinstock G."/>
            <person name="Sodergren E."/>
            <person name="Clifton S."/>
            <person name="Fulton L."/>
            <person name="Fulton B."/>
            <person name="Courtney L."/>
            <person name="Fronick C."/>
            <person name="Harrison M."/>
            <person name="Strong C."/>
            <person name="Farmer C."/>
            <person name="Delahaunty K."/>
            <person name="Markovic C."/>
            <person name="Hall O."/>
            <person name="Minx P."/>
            <person name="Tomlinson C."/>
            <person name="Mitreva M."/>
            <person name="Hou S."/>
            <person name="Chen J."/>
            <person name="Wollam A."/>
            <person name="Pepin K.H."/>
            <person name="Johnson M."/>
            <person name="Bhonagiri V."/>
            <person name="Zhang X."/>
            <person name="Suruliraj S."/>
            <person name="Warren W."/>
            <person name="Chinwalla A."/>
            <person name="Mardis E.R."/>
            <person name="Wilson R.K."/>
        </authorList>
    </citation>
    <scope>NUCLEOTIDE SEQUENCE [LARGE SCALE GENOMIC DNA]</scope>
    <source>
        <strain evidence="5">DSM 22608 / JCM 16073 / KCTC 15190 / YIT 12066</strain>
    </source>
</reference>
<evidence type="ECO:0000313" key="5">
    <source>
        <dbReference type="Proteomes" id="UP000018458"/>
    </source>
</evidence>
<evidence type="ECO:0000259" key="1">
    <source>
        <dbReference type="Pfam" id="PF13280"/>
    </source>
</evidence>
<dbReference type="EMBL" id="AEVO01000031">
    <property type="protein sequence ID" value="EFY07502.1"/>
    <property type="molecule type" value="Genomic_DNA"/>
</dbReference>
<dbReference type="InterPro" id="IPR016634">
    <property type="entry name" value="CapW-like"/>
</dbReference>
<dbReference type="InterPro" id="IPR059020">
    <property type="entry name" value="CapW_CTD"/>
</dbReference>
<proteinExistence type="predicted"/>
<dbReference type="Proteomes" id="UP000018458">
    <property type="component" value="Unassembled WGS sequence"/>
</dbReference>
<dbReference type="STRING" id="762983.HMPREF9444_00643"/>
<sequence length="289" mass="33815">MSTLLEAEDLTFARQERLAFIDFNLMFKGEATREFLTSRFGIAPSVATKDFARYKNLAPQNILYDRNKRIHLRSKNFKPLFDYDVEKTLTILSEGFGDNIAGKKNLPIHCETHYRLRKPDLNILASITEAIYRKRAIKTTYISLYTGKSEREIVPHTLVDGGLRWHVRAYDRNHNDFRDFVLTRFETAQMSSEDDVEDGVETIDKDTMWNRMLLLDLIVHPNITYKEAIERDYGMKDGHLLLDVRAALATYLLRIWNVDCTADHSIKDPQYYLALNNTEILKYFNKNFI</sequence>
<keyword evidence="5" id="KW-1185">Reference proteome</keyword>
<dbReference type="InterPro" id="IPR026881">
    <property type="entry name" value="WYL_dom"/>
</dbReference>
<evidence type="ECO:0000259" key="2">
    <source>
        <dbReference type="Pfam" id="PF26107"/>
    </source>
</evidence>
<dbReference type="InterPro" id="IPR059019">
    <property type="entry name" value="WHD_CapW"/>
</dbReference>
<dbReference type="PANTHER" id="PTHR34580:SF3">
    <property type="entry name" value="PROTEIN PAFB"/>
    <property type="match status" value="1"/>
</dbReference>
<dbReference type="RefSeq" id="WP_009142859.1">
    <property type="nucleotide sequence ID" value="NZ_GL830968.1"/>
</dbReference>
<dbReference type="eggNOG" id="COG2378">
    <property type="taxonomic scope" value="Bacteria"/>
</dbReference>
<dbReference type="PANTHER" id="PTHR34580">
    <property type="match status" value="1"/>
</dbReference>
<dbReference type="HOGENOM" id="CLU_054168_0_1_6"/>
<evidence type="ECO:0000259" key="3">
    <source>
        <dbReference type="Pfam" id="PF26109"/>
    </source>
</evidence>
<dbReference type="Pfam" id="PF26109">
    <property type="entry name" value="WHD_BrxR"/>
    <property type="match status" value="1"/>
</dbReference>
<dbReference type="PIRSF" id="PIRSF015558">
    <property type="entry name" value="Txn_reg_DeoR_prd"/>
    <property type="match status" value="1"/>
</dbReference>
<organism evidence="4 5">
    <name type="scientific">Succinatimonas hippei (strain DSM 22608 / JCM 16073 / KCTC 15190 / YIT 12066)</name>
    <dbReference type="NCBI Taxonomy" id="762983"/>
    <lineage>
        <taxon>Bacteria</taxon>
        <taxon>Pseudomonadati</taxon>
        <taxon>Pseudomonadota</taxon>
        <taxon>Gammaproteobacteria</taxon>
        <taxon>Aeromonadales</taxon>
        <taxon>Succinivibrionaceae</taxon>
        <taxon>Succinatimonas</taxon>
    </lineage>
</organism>
<accession>E8LIX1</accession>
<dbReference type="Pfam" id="PF26107">
    <property type="entry name" value="BrxR_CTD"/>
    <property type="match status" value="1"/>
</dbReference>
<comment type="caution">
    <text evidence="4">The sequence shown here is derived from an EMBL/GenBank/DDBJ whole genome shotgun (WGS) entry which is preliminary data.</text>
</comment>
<feature type="domain" description="DNA-binding transcriptional repressor CapW winged helix-turn-helix" evidence="3">
    <location>
        <begin position="15"/>
        <end position="92"/>
    </location>
</feature>
<name>E8LIX1_SUCHY</name>
<feature type="domain" description="DNA-binding transcriptional repressor CapW C-terminal dimerisation" evidence="2">
    <location>
        <begin position="214"/>
        <end position="279"/>
    </location>
</feature>